<dbReference type="AlphaFoldDB" id="A0A913YHJ6"/>
<accession>A0A913YHJ6</accession>
<reference evidence="1" key="1">
    <citation type="submission" date="2022-11" db="UniProtKB">
        <authorList>
            <consortium name="EnsemblMetazoa"/>
        </authorList>
    </citation>
    <scope>IDENTIFICATION</scope>
</reference>
<evidence type="ECO:0000313" key="2">
    <source>
        <dbReference type="Proteomes" id="UP000887567"/>
    </source>
</evidence>
<dbReference type="Proteomes" id="UP000887567">
    <property type="component" value="Unplaced"/>
</dbReference>
<dbReference type="KEGG" id="epa:110236083"/>
<protein>
    <submittedName>
        <fullName evidence="1">Uncharacterized protein</fullName>
    </submittedName>
</protein>
<dbReference type="RefSeq" id="XP_028513987.1">
    <property type="nucleotide sequence ID" value="XM_028658186.1"/>
</dbReference>
<name>A0A913YHJ6_EXADI</name>
<dbReference type="OrthoDB" id="5988039at2759"/>
<evidence type="ECO:0000313" key="1">
    <source>
        <dbReference type="EnsemblMetazoa" id="XP_028513987.1"/>
    </source>
</evidence>
<dbReference type="EnsemblMetazoa" id="XM_028658186.1">
    <property type="protein sequence ID" value="XP_028513987.1"/>
    <property type="gene ID" value="LOC110236083"/>
</dbReference>
<keyword evidence="2" id="KW-1185">Reference proteome</keyword>
<sequence>MEICSDSKDGGCASVLGRDVLALKDKSLRVPDWVQVLTKLKARIPDNAWQKILHYLKIGRSKNSKDIQLLLNKNMIRANKKLTFSVVRKTLGIEKLPGDLTGYGTVLPSVLVWALREARLHQMNKTSTDVVFNIKLDGRPLFGKEQVSVGLVPVDVSSESYDSVYPLAIANCKEDRTNLKALISKMNDEKKIIKTTGIKVDGIVYQIKFVVTVDLKALLLLIVRGDNEDFILGGKGLDVEFCMFCRAVRACQKHLSCGRFQETCLECLQSKANIGNWKGLRDDLSFLLDEELSSIQLCSLHQEMRNTEQLLGSLGLFANAVGCLDK</sequence>
<organism evidence="1 2">
    <name type="scientific">Exaiptasia diaphana</name>
    <name type="common">Tropical sea anemone</name>
    <name type="synonym">Aiptasia pulchella</name>
    <dbReference type="NCBI Taxonomy" id="2652724"/>
    <lineage>
        <taxon>Eukaryota</taxon>
        <taxon>Metazoa</taxon>
        <taxon>Cnidaria</taxon>
        <taxon>Anthozoa</taxon>
        <taxon>Hexacorallia</taxon>
        <taxon>Actiniaria</taxon>
        <taxon>Aiptasiidae</taxon>
        <taxon>Exaiptasia</taxon>
    </lineage>
</organism>
<dbReference type="GeneID" id="110236083"/>
<proteinExistence type="predicted"/>